<dbReference type="GO" id="GO:0030688">
    <property type="term" value="C:preribosome, small subunit precursor"/>
    <property type="evidence" value="ECO:0007669"/>
    <property type="project" value="TreeGrafter"/>
</dbReference>
<dbReference type="Gene3D" id="3.40.50.1010">
    <property type="entry name" value="5'-nuclease"/>
    <property type="match status" value="1"/>
</dbReference>
<dbReference type="EMBL" id="DP000238">
    <property type="protein sequence ID" value="ABK76662.1"/>
    <property type="molecule type" value="Genomic_DNA"/>
</dbReference>
<evidence type="ECO:0000256" key="4">
    <source>
        <dbReference type="ARBA" id="ARBA00022722"/>
    </source>
</evidence>
<evidence type="ECO:0000313" key="10">
    <source>
        <dbReference type="Proteomes" id="UP000000758"/>
    </source>
</evidence>
<dbReference type="KEGG" id="csy:CENSYa_0011"/>
<evidence type="ECO:0000256" key="3">
    <source>
        <dbReference type="ARBA" id="ARBA00022649"/>
    </source>
</evidence>
<dbReference type="PANTHER" id="PTHR12814:SF2">
    <property type="entry name" value="RNA-BINDING PROTEIN NOB1"/>
    <property type="match status" value="1"/>
</dbReference>
<evidence type="ECO:0000259" key="8">
    <source>
        <dbReference type="Pfam" id="PF17146"/>
    </source>
</evidence>
<evidence type="ECO:0000256" key="5">
    <source>
        <dbReference type="ARBA" id="ARBA00022723"/>
    </source>
</evidence>
<dbReference type="GO" id="GO:0005737">
    <property type="term" value="C:cytoplasm"/>
    <property type="evidence" value="ECO:0007669"/>
    <property type="project" value="UniProtKB-ARBA"/>
</dbReference>
<dbReference type="GO" id="GO:0030490">
    <property type="term" value="P:maturation of SSU-rRNA"/>
    <property type="evidence" value="ECO:0007669"/>
    <property type="project" value="TreeGrafter"/>
</dbReference>
<evidence type="ECO:0000256" key="7">
    <source>
        <dbReference type="ARBA" id="ARBA00045770"/>
    </source>
</evidence>
<dbReference type="GO" id="GO:0046872">
    <property type="term" value="F:metal ion binding"/>
    <property type="evidence" value="ECO:0007669"/>
    <property type="project" value="UniProtKB-KW"/>
</dbReference>
<dbReference type="InterPro" id="IPR029060">
    <property type="entry name" value="PIN-like_dom_sf"/>
</dbReference>
<dbReference type="GO" id="GO:0016787">
    <property type="term" value="F:hydrolase activity"/>
    <property type="evidence" value="ECO:0007669"/>
    <property type="project" value="UniProtKB-KW"/>
</dbReference>
<dbReference type="InterPro" id="IPR039907">
    <property type="entry name" value="NOB1"/>
</dbReference>
<protein>
    <recommendedName>
        <fullName evidence="2">Endoribonuclease Nob1</fullName>
    </recommendedName>
</protein>
<dbReference type="Proteomes" id="UP000000758">
    <property type="component" value="Chromosome"/>
</dbReference>
<evidence type="ECO:0000256" key="2">
    <source>
        <dbReference type="ARBA" id="ARBA00021078"/>
    </source>
</evidence>
<evidence type="ECO:0000256" key="1">
    <source>
        <dbReference type="ARBA" id="ARBA00005858"/>
    </source>
</evidence>
<dbReference type="SUPFAM" id="SSF88723">
    <property type="entry name" value="PIN domain-like"/>
    <property type="match status" value="1"/>
</dbReference>
<feature type="domain" description="Ribonuclease PIN" evidence="8">
    <location>
        <begin position="40"/>
        <end position="126"/>
    </location>
</feature>
<dbReference type="HOGENOM" id="CLU_109674_0_1_2"/>
<keyword evidence="10" id="KW-1185">Reference proteome</keyword>
<dbReference type="PANTHER" id="PTHR12814">
    <property type="entry name" value="RNA-BINDING PROTEIN NOB1"/>
    <property type="match status" value="1"/>
</dbReference>
<evidence type="ECO:0000313" key="9">
    <source>
        <dbReference type="EMBL" id="ABK76662.1"/>
    </source>
</evidence>
<organism evidence="9 10">
    <name type="scientific">Cenarchaeum symbiosum (strain A)</name>
    <dbReference type="NCBI Taxonomy" id="414004"/>
    <lineage>
        <taxon>Archaea</taxon>
        <taxon>Nitrososphaerota</taxon>
        <taxon>Candidatus Cenarchaeales</taxon>
        <taxon>Candidatus Cenarchaeaceae</taxon>
        <taxon>Candidatus Cenarchaeum</taxon>
    </lineage>
</organism>
<evidence type="ECO:0000256" key="6">
    <source>
        <dbReference type="ARBA" id="ARBA00022801"/>
    </source>
</evidence>
<comment type="function">
    <text evidence="7">Toxic component of a type II toxin-antitoxin (TA) system. Processes pre-16S-rRNA at its 3' end (the D-site) to yield the mature 3' end.</text>
</comment>
<dbReference type="InterPro" id="IPR033411">
    <property type="entry name" value="Ribonuclease_PIN"/>
</dbReference>
<keyword evidence="5" id="KW-0479">Metal-binding</keyword>
<comment type="similarity">
    <text evidence="1">Belongs to the NOB1 family.</text>
</comment>
<dbReference type="FunFam" id="3.40.50.1010:FF:000020">
    <property type="entry name" value="20S-pre-rRNA D-site endonuclease NOB1"/>
    <property type="match status" value="1"/>
</dbReference>
<name>A0RTK2_CENSY</name>
<dbReference type="CDD" id="cd09876">
    <property type="entry name" value="PIN_Nob1-like"/>
    <property type="match status" value="1"/>
</dbReference>
<dbReference type="Pfam" id="PF17146">
    <property type="entry name" value="PIN_6"/>
    <property type="match status" value="1"/>
</dbReference>
<dbReference type="GO" id="GO:0004521">
    <property type="term" value="F:RNA endonuclease activity"/>
    <property type="evidence" value="ECO:0007669"/>
    <property type="project" value="UniProtKB-ARBA"/>
</dbReference>
<dbReference type="STRING" id="414004.CENSYa_0011"/>
<keyword evidence="3" id="KW-1277">Toxin-antitoxin system</keyword>
<proteinExistence type="inferred from homology"/>
<reference evidence="9 10" key="1">
    <citation type="journal article" date="2006" name="Proc. Natl. Acad. Sci. U.S.A.">
        <title>Genomic analysis of the uncultivated marine crenarchaeote Cenarchaeum symbiosum.</title>
        <authorList>
            <person name="Hallam S.J."/>
            <person name="Konstantinidis K.T."/>
            <person name="Putnam N."/>
            <person name="Schleper C."/>
            <person name="Watanabe Y."/>
            <person name="Sugahara J."/>
            <person name="Preston C."/>
            <person name="de la Torre J."/>
            <person name="Richardson P.M."/>
            <person name="DeLong E.F."/>
        </authorList>
    </citation>
    <scope>NUCLEOTIDE SEQUENCE [LARGE SCALE GENOMIC DNA]</scope>
    <source>
        <strain evidence="10">A</strain>
    </source>
</reference>
<keyword evidence="6" id="KW-0378">Hydrolase</keyword>
<gene>
    <name evidence="9" type="ordered locus">CENSYa_0011</name>
</gene>
<dbReference type="AlphaFoldDB" id="A0RTK2"/>
<accession>A0RTK2</accession>
<sequence>MCGGGRYLDNVTWVSREHIFKSVLGGVQNRRETATDMIKILDASSFYAGVPFGTSDTYHTTPQVFEEVRHIRGRQGVLDTLVGMGRIVIREPGTESLGKARSAAEKTGDVHELSAEDLSVLALSIETGGELLTDDFAVSNVAAILGIKIVPIMTAGIKRAGRWIRYCPGCKKRFNGVTECPRCGNPLKKKLVSHS</sequence>
<keyword evidence="4" id="KW-0540">Nuclease</keyword>
<dbReference type="EnsemblBacteria" id="ABK76662">
    <property type="protein sequence ID" value="ABK76662"/>
    <property type="gene ID" value="CENSYa_0011"/>
</dbReference>